<protein>
    <recommendedName>
        <fullName evidence="7">PAS domain S-box protein</fullName>
    </recommendedName>
</protein>
<feature type="domain" description="PAS" evidence="3">
    <location>
        <begin position="563"/>
        <end position="608"/>
    </location>
</feature>
<dbReference type="STRING" id="1817816.A2Y64_09045"/>
<evidence type="ECO:0000259" key="2">
    <source>
        <dbReference type="PROSITE" id="PS50110"/>
    </source>
</evidence>
<keyword evidence="1" id="KW-0597">Phosphoprotein</keyword>
<evidence type="ECO:0000313" key="6">
    <source>
        <dbReference type="Proteomes" id="UP000177187"/>
    </source>
</evidence>
<dbReference type="Pfam" id="PF13426">
    <property type="entry name" value="PAS_9"/>
    <property type="match status" value="2"/>
</dbReference>
<dbReference type="EMBL" id="MFAF01000132">
    <property type="protein sequence ID" value="OGD72087.1"/>
    <property type="molecule type" value="Genomic_DNA"/>
</dbReference>
<dbReference type="GO" id="GO:0000160">
    <property type="term" value="P:phosphorelay signal transduction system"/>
    <property type="evidence" value="ECO:0007669"/>
    <property type="project" value="InterPro"/>
</dbReference>
<dbReference type="AlphaFoldDB" id="A0A1F5EXJ3"/>
<dbReference type="PANTHER" id="PTHR44757">
    <property type="entry name" value="DIGUANYLATE CYCLASE DGCP"/>
    <property type="match status" value="1"/>
</dbReference>
<dbReference type="InterPro" id="IPR000700">
    <property type="entry name" value="PAS-assoc_C"/>
</dbReference>
<feature type="non-terminal residue" evidence="5">
    <location>
        <position position="929"/>
    </location>
</feature>
<dbReference type="InterPro" id="IPR000014">
    <property type="entry name" value="PAS"/>
</dbReference>
<dbReference type="PROSITE" id="PS50110">
    <property type="entry name" value="RESPONSE_REGULATORY"/>
    <property type="match status" value="1"/>
</dbReference>
<dbReference type="SMART" id="SM00091">
    <property type="entry name" value="PAS"/>
    <property type="match status" value="4"/>
</dbReference>
<proteinExistence type="predicted"/>
<dbReference type="InterPro" id="IPR001789">
    <property type="entry name" value="Sig_transdc_resp-reg_receiver"/>
</dbReference>
<dbReference type="CDD" id="cd00130">
    <property type="entry name" value="PAS"/>
    <property type="match status" value="3"/>
</dbReference>
<dbReference type="SMART" id="SM00448">
    <property type="entry name" value="REC"/>
    <property type="match status" value="1"/>
</dbReference>
<dbReference type="CDD" id="cd17534">
    <property type="entry name" value="REC_DC-like"/>
    <property type="match status" value="1"/>
</dbReference>
<evidence type="ECO:0000259" key="3">
    <source>
        <dbReference type="PROSITE" id="PS50112"/>
    </source>
</evidence>
<dbReference type="Pfam" id="PF08448">
    <property type="entry name" value="PAS_4"/>
    <property type="match status" value="1"/>
</dbReference>
<dbReference type="Pfam" id="PF00072">
    <property type="entry name" value="Response_reg"/>
    <property type="match status" value="1"/>
</dbReference>
<reference evidence="5 6" key="1">
    <citation type="journal article" date="2016" name="Nat. Commun.">
        <title>Thousands of microbial genomes shed light on interconnected biogeochemical processes in an aquifer system.</title>
        <authorList>
            <person name="Anantharaman K."/>
            <person name="Brown C.T."/>
            <person name="Hug L.A."/>
            <person name="Sharon I."/>
            <person name="Castelle C.J."/>
            <person name="Probst A.J."/>
            <person name="Thomas B.C."/>
            <person name="Singh A."/>
            <person name="Wilkins M.J."/>
            <person name="Karaoz U."/>
            <person name="Brodie E.L."/>
            <person name="Williams K.H."/>
            <person name="Hubbard S.S."/>
            <person name="Banfield J.F."/>
        </authorList>
    </citation>
    <scope>NUCLEOTIDE SEQUENCE [LARGE SCALE GENOMIC DNA]</scope>
</reference>
<evidence type="ECO:0000256" key="1">
    <source>
        <dbReference type="PROSITE-ProRule" id="PRU00169"/>
    </source>
</evidence>
<feature type="domain" description="PAC" evidence="4">
    <location>
        <begin position="748"/>
        <end position="813"/>
    </location>
</feature>
<evidence type="ECO:0000259" key="4">
    <source>
        <dbReference type="PROSITE" id="PS50113"/>
    </source>
</evidence>
<dbReference type="Gene3D" id="3.40.50.2300">
    <property type="match status" value="1"/>
</dbReference>
<evidence type="ECO:0000313" key="5">
    <source>
        <dbReference type="EMBL" id="OGD72087.1"/>
    </source>
</evidence>
<evidence type="ECO:0008006" key="7">
    <source>
        <dbReference type="Google" id="ProtNLM"/>
    </source>
</evidence>
<dbReference type="SUPFAM" id="SSF55785">
    <property type="entry name" value="PYP-like sensor domain (PAS domain)"/>
    <property type="match status" value="4"/>
</dbReference>
<dbReference type="InterPro" id="IPR011006">
    <property type="entry name" value="CheY-like_superfamily"/>
</dbReference>
<dbReference type="Gene3D" id="3.30.450.20">
    <property type="entry name" value="PAS domain"/>
    <property type="match status" value="4"/>
</dbReference>
<dbReference type="InterPro" id="IPR001610">
    <property type="entry name" value="PAC"/>
</dbReference>
<name>A0A1F5EXJ3_9BACT</name>
<feature type="domain" description="PAC" evidence="4">
    <location>
        <begin position="202"/>
        <end position="254"/>
    </location>
</feature>
<accession>A0A1F5EXJ3</accession>
<dbReference type="SMART" id="SM00086">
    <property type="entry name" value="PAC"/>
    <property type="match status" value="3"/>
</dbReference>
<dbReference type="PROSITE" id="PS50112">
    <property type="entry name" value="PAS"/>
    <property type="match status" value="3"/>
</dbReference>
<dbReference type="NCBIfam" id="TIGR00229">
    <property type="entry name" value="sensory_box"/>
    <property type="match status" value="2"/>
</dbReference>
<dbReference type="SUPFAM" id="SSF52172">
    <property type="entry name" value="CheY-like"/>
    <property type="match status" value="1"/>
</dbReference>
<gene>
    <name evidence="5" type="ORF">A2Y64_09045</name>
</gene>
<comment type="caution">
    <text evidence="5">The sequence shown here is derived from an EMBL/GenBank/DDBJ whole genome shotgun (WGS) entry which is preliminary data.</text>
</comment>
<feature type="domain" description="PAS" evidence="3">
    <location>
        <begin position="691"/>
        <end position="743"/>
    </location>
</feature>
<dbReference type="InterPro" id="IPR052155">
    <property type="entry name" value="Biofilm_reg_signaling"/>
</dbReference>
<feature type="modified residue" description="4-aspartylphosphate" evidence="1">
    <location>
        <position position="53"/>
    </location>
</feature>
<dbReference type="PANTHER" id="PTHR44757:SF2">
    <property type="entry name" value="BIOFILM ARCHITECTURE MAINTENANCE PROTEIN MBAA"/>
    <property type="match status" value="1"/>
</dbReference>
<dbReference type="InterPro" id="IPR035965">
    <property type="entry name" value="PAS-like_dom_sf"/>
</dbReference>
<feature type="domain" description="PAS" evidence="3">
    <location>
        <begin position="130"/>
        <end position="182"/>
    </location>
</feature>
<dbReference type="Proteomes" id="UP000177187">
    <property type="component" value="Unassembled WGS sequence"/>
</dbReference>
<feature type="domain" description="Response regulatory" evidence="2">
    <location>
        <begin position="3"/>
        <end position="118"/>
    </location>
</feature>
<sequence length="929" mass="105426">MVKILVVEDEMIVARDIEARLENLGYAVIGLESTGEEAVRTALSATPDLVLMDIMLKGEMDGIQAAERINRELDVPVVYLTAYADETTLERAKITGPFGYIVKPFEQRGLHTTIETALYKHELEKKLKVSEERYRTLQENLPIGVFRATPDGRLISVNPSMVQMFGYASADELYETKVNDLYESAESKLELRKGLRISGVVTNFEAELLRKGGERFWASLNVRAVQDDTGRMLYHDGTMRDVTAIKRAEELEKEYLHDLSFLSKTAMEFVAQKPGEDLYDYVAGKVREIVPDSMVVAVTSLDLKEDVLTIRAISGLGKLLEGVLKMLGRDPVGWEVPFTAEIGDVMKKGRLRNISSEYDRHSNGAISKGTAGVLRKLIGAGQTYLMGILKQNTLLGSVVILMKKERRVTNRDMVEAFINQAAVALMRRRAEEAQHESEKRYRQLFHYMSIGVSILEAVEDGKDFIFKDFNRAAEKINRIEGERVIGAGINEVFPGLKETGILDVLRKVWRKGGSEYLPAWHYKDERISGWQESYIYKLPSGEIVNAYQDVTDKILAEEALKSSEERHRSVVESARDAIVTIDDEGLISFWNRAAERMFGFTEDEIVGRPLTQIIPSRFQNGFKDGIQGLKTTKASLHSGQHRPVSATHKDGHEVSVEISVEGWKQGQRQFYTSIIRDVTDRIRMEEAIISAKQEWERTFDTVPDMIAILDTAGRVIRANRSLAARLSRDVKELIGEHFYDVLYGTPDPSEEFRLPANWGSGESLSREIHLAHLDGDFSLTLTPRYDPSNLLIGAVFVGRDITAQRRADEALRRQAMINQAEHIFSSIRHEMGNALNTLKTTLSVLWKNYLNFDPEKRETYFLRCLDTFKVAERLLGVLKEYQKFDKLELVPIYLDRFLQEKSGLFVDLARHSDVDCEVDYSFSDMRINV</sequence>
<organism evidence="5 6">
    <name type="scientific">Candidatus Coatesbacteria bacterium RBG_13_66_14</name>
    <dbReference type="NCBI Taxonomy" id="1817816"/>
    <lineage>
        <taxon>Bacteria</taxon>
        <taxon>Candidatus Coatesiibacteriota</taxon>
    </lineage>
</organism>
<dbReference type="InterPro" id="IPR013656">
    <property type="entry name" value="PAS_4"/>
</dbReference>
<dbReference type="PROSITE" id="PS50113">
    <property type="entry name" value="PAC"/>
    <property type="match status" value="2"/>
</dbReference>